<keyword evidence="1" id="KW-1133">Transmembrane helix</keyword>
<feature type="transmembrane region" description="Helical" evidence="1">
    <location>
        <begin position="16"/>
        <end position="36"/>
    </location>
</feature>
<dbReference type="AlphaFoldDB" id="A0A0U0TDK9"/>
<sequence>MATCSPSPSDTAVDTAYLPSTVMVGLPGFLTLRCLVGSGAQRPKSPLNRTA</sequence>
<dbReference type="Proteomes" id="UP000038802">
    <property type="component" value="Unassembled WGS sequence"/>
</dbReference>
<gene>
    <name evidence="2" type="ORF">ERS007703_05231</name>
    <name evidence="3" type="ORF">ERS007739_02980</name>
</gene>
<reference evidence="3" key="1">
    <citation type="submission" date="2015-03" db="EMBL/GenBank/DDBJ databases">
        <authorList>
            <consortium name="Pathogen Informatics"/>
            <person name="Murphy D."/>
        </authorList>
    </citation>
    <scope>NUCLEOTIDE SEQUENCE</scope>
    <source>
        <strain evidence="3">N09902308</strain>
    </source>
</reference>
<keyword evidence="1" id="KW-0472">Membrane</keyword>
<dbReference type="EMBL" id="CSAE01001251">
    <property type="protein sequence ID" value="COX43805.1"/>
    <property type="molecule type" value="Genomic_DNA"/>
</dbReference>
<reference evidence="2" key="3">
    <citation type="submission" date="2015-03" db="EMBL/GenBank/DDBJ databases">
        <authorList>
            <person name="Murphy D."/>
        </authorList>
    </citation>
    <scope>NUCLEOTIDE SEQUENCE [LARGE SCALE GENOMIC DNA]</scope>
    <source>
        <strain evidence="2">K00500041</strain>
    </source>
</reference>
<keyword evidence="1" id="KW-0812">Transmembrane</keyword>
<evidence type="ECO:0000313" key="5">
    <source>
        <dbReference type="Proteomes" id="UP000039021"/>
    </source>
</evidence>
<evidence type="ECO:0000313" key="4">
    <source>
        <dbReference type="Proteomes" id="UP000038802"/>
    </source>
</evidence>
<evidence type="ECO:0000313" key="2">
    <source>
        <dbReference type="EMBL" id="COX43805.1"/>
    </source>
</evidence>
<reference evidence="4 5" key="2">
    <citation type="submission" date="2015-03" db="EMBL/GenBank/DDBJ databases">
        <authorList>
            <consortium name="Pathogen Informatics"/>
        </authorList>
    </citation>
    <scope>NUCLEOTIDE SEQUENCE [LARGE SCALE GENOMIC DNA]</scope>
    <source>
        <strain evidence="4">K00500041</strain>
        <strain evidence="5">N09902308</strain>
    </source>
</reference>
<proteinExistence type="predicted"/>
<organism evidence="2 4">
    <name type="scientific">Mycobacterium tuberculosis</name>
    <dbReference type="NCBI Taxonomy" id="1773"/>
    <lineage>
        <taxon>Bacteria</taxon>
        <taxon>Bacillati</taxon>
        <taxon>Actinomycetota</taxon>
        <taxon>Actinomycetes</taxon>
        <taxon>Mycobacteriales</taxon>
        <taxon>Mycobacteriaceae</taxon>
        <taxon>Mycobacterium</taxon>
        <taxon>Mycobacterium tuberculosis complex</taxon>
    </lineage>
</organism>
<dbReference type="Proteomes" id="UP000039021">
    <property type="component" value="Unassembled WGS sequence"/>
</dbReference>
<evidence type="ECO:0000313" key="3">
    <source>
        <dbReference type="EMBL" id="COY69387.1"/>
    </source>
</evidence>
<name>A0A0U0TDK9_MYCTX</name>
<dbReference type="EMBL" id="CSBK01001459">
    <property type="protein sequence ID" value="COY69387.1"/>
    <property type="molecule type" value="Genomic_DNA"/>
</dbReference>
<protein>
    <submittedName>
        <fullName evidence="2">Uncharacterized protein</fullName>
    </submittedName>
</protein>
<accession>A0A0U0TDK9</accession>
<evidence type="ECO:0000256" key="1">
    <source>
        <dbReference type="SAM" id="Phobius"/>
    </source>
</evidence>